<evidence type="ECO:0000313" key="2">
    <source>
        <dbReference type="Proteomes" id="UP000095767"/>
    </source>
</evidence>
<dbReference type="AlphaFoldDB" id="A0A1E5V2X6"/>
<name>A0A1E5V2X6_9POAL</name>
<comment type="caution">
    <text evidence="1">The sequence shown here is derived from an EMBL/GenBank/DDBJ whole genome shotgun (WGS) entry which is preliminary data.</text>
</comment>
<keyword evidence="2" id="KW-1185">Reference proteome</keyword>
<gene>
    <name evidence="1" type="ORF">BAE44_0019541</name>
</gene>
<dbReference type="Proteomes" id="UP000095767">
    <property type="component" value="Unassembled WGS sequence"/>
</dbReference>
<sequence>MNILGFHPYKEVVFLSEAYNVVAYHLMSSKAQYLGSTYPKGRSYSSPAYLYESYVYTPCLIDSLAENGN</sequence>
<dbReference type="STRING" id="888268.A0A1E5V2X6"/>
<dbReference type="EMBL" id="LWDX02053570">
    <property type="protein sequence ID" value="OEL19438.1"/>
    <property type="molecule type" value="Genomic_DNA"/>
</dbReference>
<evidence type="ECO:0000313" key="1">
    <source>
        <dbReference type="EMBL" id="OEL19438.1"/>
    </source>
</evidence>
<dbReference type="OrthoDB" id="668684at2759"/>
<protein>
    <submittedName>
        <fullName evidence="1">Uncharacterized protein</fullName>
    </submittedName>
</protein>
<organism evidence="1 2">
    <name type="scientific">Dichanthelium oligosanthes</name>
    <dbReference type="NCBI Taxonomy" id="888268"/>
    <lineage>
        <taxon>Eukaryota</taxon>
        <taxon>Viridiplantae</taxon>
        <taxon>Streptophyta</taxon>
        <taxon>Embryophyta</taxon>
        <taxon>Tracheophyta</taxon>
        <taxon>Spermatophyta</taxon>
        <taxon>Magnoliopsida</taxon>
        <taxon>Liliopsida</taxon>
        <taxon>Poales</taxon>
        <taxon>Poaceae</taxon>
        <taxon>PACMAD clade</taxon>
        <taxon>Panicoideae</taxon>
        <taxon>Panicodae</taxon>
        <taxon>Paniceae</taxon>
        <taxon>Dichantheliinae</taxon>
        <taxon>Dichanthelium</taxon>
    </lineage>
</organism>
<reference evidence="1 2" key="1">
    <citation type="submission" date="2016-09" db="EMBL/GenBank/DDBJ databases">
        <title>The draft genome of Dichanthelium oligosanthes: A C3 panicoid grass species.</title>
        <authorList>
            <person name="Studer A.J."/>
            <person name="Schnable J.C."/>
            <person name="Brutnell T.P."/>
        </authorList>
    </citation>
    <scope>NUCLEOTIDE SEQUENCE [LARGE SCALE GENOMIC DNA]</scope>
    <source>
        <strain evidence="2">cv. Kellogg 1175</strain>
        <tissue evidence="1">Leaf</tissue>
    </source>
</reference>
<dbReference type="PANTHER" id="PTHR34591:SF21">
    <property type="entry name" value="F-BOX DOMAIN CONTAINING PROTEIN, EXPRESSED"/>
    <property type="match status" value="1"/>
</dbReference>
<dbReference type="PANTHER" id="PTHR34591">
    <property type="entry name" value="OS03G0653100 PROTEIN-RELATED"/>
    <property type="match status" value="1"/>
</dbReference>
<accession>A0A1E5V2X6</accession>
<proteinExistence type="predicted"/>